<comment type="caution">
    <text evidence="2">The sequence shown here is derived from an EMBL/GenBank/DDBJ whole genome shotgun (WGS) entry which is preliminary data.</text>
</comment>
<proteinExistence type="predicted"/>
<sequence>MISRVSLEKGRARQSPKKEIEYPEFADKPLRSNSFQPEVVKLGRRSGWLYVALYCKQASTCFMHYSSSTHPKRLTELSVPISLTRTGLPRIIPPFHRKGSRRKKGVQSVFRAFPFEIHSWFQLAESRNQFRGRQQANWLGALWFPWTRQVKSKERAIFQKVVPDSNQSTTGGKRAGSESSAQAVGVGLV</sequence>
<dbReference type="AlphaFoldDB" id="A0AAN9PFX4"/>
<accession>A0AAN9PFX4</accession>
<keyword evidence="3" id="KW-1185">Reference proteome</keyword>
<reference evidence="2 3" key="1">
    <citation type="submission" date="2024-01" db="EMBL/GenBank/DDBJ databases">
        <title>The genomes of 5 underutilized Papilionoideae crops provide insights into root nodulation and disease resistanc.</title>
        <authorList>
            <person name="Jiang F."/>
        </authorList>
    </citation>
    <scope>NUCLEOTIDE SEQUENCE [LARGE SCALE GENOMIC DNA]</scope>
    <source>
        <strain evidence="2">LVBAO_FW01</strain>
        <tissue evidence="2">Leaves</tissue>
    </source>
</reference>
<name>A0AAN9PFX4_CANGL</name>
<protein>
    <submittedName>
        <fullName evidence="2">Uncharacterized protein</fullName>
    </submittedName>
</protein>
<feature type="compositionally biased region" description="Polar residues" evidence="1">
    <location>
        <begin position="164"/>
        <end position="182"/>
    </location>
</feature>
<feature type="region of interest" description="Disordered" evidence="1">
    <location>
        <begin position="162"/>
        <end position="189"/>
    </location>
</feature>
<dbReference type="EMBL" id="JAYMYQ010000089">
    <property type="protein sequence ID" value="KAK7296014.1"/>
    <property type="molecule type" value="Genomic_DNA"/>
</dbReference>
<dbReference type="Proteomes" id="UP001367508">
    <property type="component" value="Unassembled WGS sequence"/>
</dbReference>
<gene>
    <name evidence="2" type="ORF">VNO77_50909</name>
</gene>
<evidence type="ECO:0000256" key="1">
    <source>
        <dbReference type="SAM" id="MobiDB-lite"/>
    </source>
</evidence>
<evidence type="ECO:0000313" key="2">
    <source>
        <dbReference type="EMBL" id="KAK7296014.1"/>
    </source>
</evidence>
<organism evidence="2 3">
    <name type="scientific">Canavalia gladiata</name>
    <name type="common">Sword bean</name>
    <name type="synonym">Dolichos gladiatus</name>
    <dbReference type="NCBI Taxonomy" id="3824"/>
    <lineage>
        <taxon>Eukaryota</taxon>
        <taxon>Viridiplantae</taxon>
        <taxon>Streptophyta</taxon>
        <taxon>Embryophyta</taxon>
        <taxon>Tracheophyta</taxon>
        <taxon>Spermatophyta</taxon>
        <taxon>Magnoliopsida</taxon>
        <taxon>eudicotyledons</taxon>
        <taxon>Gunneridae</taxon>
        <taxon>Pentapetalae</taxon>
        <taxon>rosids</taxon>
        <taxon>fabids</taxon>
        <taxon>Fabales</taxon>
        <taxon>Fabaceae</taxon>
        <taxon>Papilionoideae</taxon>
        <taxon>50 kb inversion clade</taxon>
        <taxon>NPAAA clade</taxon>
        <taxon>indigoferoid/millettioid clade</taxon>
        <taxon>Phaseoleae</taxon>
        <taxon>Canavalia</taxon>
    </lineage>
</organism>
<evidence type="ECO:0000313" key="3">
    <source>
        <dbReference type="Proteomes" id="UP001367508"/>
    </source>
</evidence>